<dbReference type="VEuPathDB" id="VectorBase:AATE012185"/>
<dbReference type="AntiFam" id="ANF00226">
    <property type="entry name" value="Shadow ORF (opposite pknB)"/>
</dbReference>
<reference evidence="1" key="1">
    <citation type="submission" date="2022-08" db="UniProtKB">
        <authorList>
            <consortium name="EnsemblMetazoa"/>
        </authorList>
    </citation>
    <scope>IDENTIFICATION</scope>
    <source>
        <strain evidence="1">EBRO</strain>
    </source>
</reference>
<dbReference type="EnsemblMetazoa" id="AATE012185-RA">
    <property type="protein sequence ID" value="AATE012185-PA.1"/>
    <property type="gene ID" value="AATE012185"/>
</dbReference>
<dbReference type="AlphaFoldDB" id="A0A182J6B2"/>
<evidence type="ECO:0000313" key="1">
    <source>
        <dbReference type="EnsemblMetazoa" id="AATE012185-PA.1"/>
    </source>
</evidence>
<accession>A0A182J6B2</accession>
<organism evidence="1">
    <name type="scientific">Anopheles atroparvus</name>
    <name type="common">European mosquito</name>
    <dbReference type="NCBI Taxonomy" id="41427"/>
    <lineage>
        <taxon>Eukaryota</taxon>
        <taxon>Metazoa</taxon>
        <taxon>Ecdysozoa</taxon>
        <taxon>Arthropoda</taxon>
        <taxon>Hexapoda</taxon>
        <taxon>Insecta</taxon>
        <taxon>Pterygota</taxon>
        <taxon>Neoptera</taxon>
        <taxon>Endopterygota</taxon>
        <taxon>Diptera</taxon>
        <taxon>Nematocera</taxon>
        <taxon>Culicoidea</taxon>
        <taxon>Culicidae</taxon>
        <taxon>Anophelinae</taxon>
        <taxon>Anopheles</taxon>
    </lineage>
</organism>
<name>A0A182J6B2_ANOAO</name>
<proteinExistence type="predicted"/>
<protein>
    <submittedName>
        <fullName evidence="1">Uncharacterized protein</fullName>
    </submittedName>
</protein>
<sequence>MLRQPAVVPDLLERVAPLRLHHQHVPDELFALLRHEVRYAELAGHHHAAQIVQRVAVEGKGTAHQHVQQHPEAPDVRLGPVVLHALEYLRGGVRGRATPRPKHLSGDERVAEAEVSQLHVHLRVEQDVLRLQVPVHDPIPVAVVERGHDLREDAGSLLLPHAPVRDQMVEDLTLGRVLRYQSGVCLEVL</sequence>